<keyword evidence="2" id="KW-0328">Glycosyltransferase</keyword>
<organism evidence="2 3">
    <name type="scientific">Actinokineospora soli</name>
    <dbReference type="NCBI Taxonomy" id="1048753"/>
    <lineage>
        <taxon>Bacteria</taxon>
        <taxon>Bacillati</taxon>
        <taxon>Actinomycetota</taxon>
        <taxon>Actinomycetes</taxon>
        <taxon>Pseudonocardiales</taxon>
        <taxon>Pseudonocardiaceae</taxon>
        <taxon>Actinokineospora</taxon>
    </lineage>
</organism>
<keyword evidence="3" id="KW-1185">Reference proteome</keyword>
<dbReference type="CDD" id="cd06223">
    <property type="entry name" value="PRTases_typeI"/>
    <property type="match status" value="1"/>
</dbReference>
<dbReference type="InterPro" id="IPR000836">
    <property type="entry name" value="PRTase_dom"/>
</dbReference>
<accession>A0ABW2TQ59</accession>
<comment type="caution">
    <text evidence="2">The sequence shown here is derived from an EMBL/GenBank/DDBJ whole genome shotgun (WGS) entry which is preliminary data.</text>
</comment>
<dbReference type="Proteomes" id="UP001596512">
    <property type="component" value="Unassembled WGS sequence"/>
</dbReference>
<dbReference type="Pfam" id="PF00156">
    <property type="entry name" value="Pribosyltran"/>
    <property type="match status" value="1"/>
</dbReference>
<evidence type="ECO:0000313" key="2">
    <source>
        <dbReference type="EMBL" id="MFC7615819.1"/>
    </source>
</evidence>
<dbReference type="EMBL" id="JBHTEY010000004">
    <property type="protein sequence ID" value="MFC7615819.1"/>
    <property type="molecule type" value="Genomic_DNA"/>
</dbReference>
<dbReference type="SUPFAM" id="SSF53271">
    <property type="entry name" value="PRTase-like"/>
    <property type="match status" value="1"/>
</dbReference>
<dbReference type="InterPro" id="IPR029057">
    <property type="entry name" value="PRTase-like"/>
</dbReference>
<dbReference type="GO" id="GO:0016757">
    <property type="term" value="F:glycosyltransferase activity"/>
    <property type="evidence" value="ECO:0007669"/>
    <property type="project" value="UniProtKB-KW"/>
</dbReference>
<feature type="domain" description="Phosphoribosyltransferase" evidence="1">
    <location>
        <begin position="31"/>
        <end position="184"/>
    </location>
</feature>
<protein>
    <submittedName>
        <fullName evidence="2">Phosphoribosyltransferase</fullName>
    </submittedName>
</protein>
<keyword evidence="2" id="KW-0808">Transferase</keyword>
<evidence type="ECO:0000259" key="1">
    <source>
        <dbReference type="Pfam" id="PF00156"/>
    </source>
</evidence>
<sequence>MQTWSMRFADRAEAGRVLARSLAPLRPYGPLVLGLPRGGVPVAAEVAAALGADLDVVVVRKVGAPGHEELAVGAVGERGVTVRMDDVLAGLGITWADVEATAERERETVARRAAELRGDAAPRDLAGRVVVLVDDGIATGATMSAAVRVVRDRGAAGVVVATPVAPPDTAARLDADAFVCVYLPRHFSAVGQWYSDFGQVSDQEVRDCLGVG</sequence>
<gene>
    <name evidence="2" type="ORF">ACFQV2_22340</name>
</gene>
<dbReference type="Gene3D" id="3.30.1310.20">
    <property type="entry name" value="PRTase-like"/>
    <property type="match status" value="1"/>
</dbReference>
<reference evidence="3" key="1">
    <citation type="journal article" date="2019" name="Int. J. Syst. Evol. Microbiol.">
        <title>The Global Catalogue of Microorganisms (GCM) 10K type strain sequencing project: providing services to taxonomists for standard genome sequencing and annotation.</title>
        <authorList>
            <consortium name="The Broad Institute Genomics Platform"/>
            <consortium name="The Broad Institute Genome Sequencing Center for Infectious Disease"/>
            <person name="Wu L."/>
            <person name="Ma J."/>
        </authorList>
    </citation>
    <scope>NUCLEOTIDE SEQUENCE [LARGE SCALE GENOMIC DNA]</scope>
    <source>
        <strain evidence="3">JCM 17695</strain>
    </source>
</reference>
<proteinExistence type="predicted"/>
<evidence type="ECO:0000313" key="3">
    <source>
        <dbReference type="Proteomes" id="UP001596512"/>
    </source>
</evidence>
<name>A0ABW2TQ59_9PSEU</name>
<dbReference type="Gene3D" id="3.40.50.2020">
    <property type="match status" value="1"/>
</dbReference>